<dbReference type="GO" id="GO:0006281">
    <property type="term" value="P:DNA repair"/>
    <property type="evidence" value="ECO:0007669"/>
    <property type="project" value="UniProtKB-KW"/>
</dbReference>
<dbReference type="PANTHER" id="PTHR39651:SF1">
    <property type="entry name" value="HOLLIDAY JUNCTION RESOLVASE HJC"/>
    <property type="match status" value="1"/>
</dbReference>
<evidence type="ECO:0000313" key="13">
    <source>
        <dbReference type="Proteomes" id="UP000003980"/>
    </source>
</evidence>
<reference evidence="12 13" key="1">
    <citation type="submission" date="2012-01" db="EMBL/GenBank/DDBJ databases">
        <title>Improved High-Quality Draft sequence of Metallosphaera yellowstonensis MK1.</title>
        <authorList>
            <consortium name="US DOE Joint Genome Institute"/>
            <person name="Lucas S."/>
            <person name="Han J."/>
            <person name="Cheng J.-F."/>
            <person name="Goodwin L."/>
            <person name="Pitluck S."/>
            <person name="Peters L."/>
            <person name="Teshima H."/>
            <person name="Detter J.C."/>
            <person name="Han C."/>
            <person name="Tapia R."/>
            <person name="Land M."/>
            <person name="Hauser L."/>
            <person name="Kyrpides N."/>
            <person name="Kozubal M."/>
            <person name="Macur R.E."/>
            <person name="Jay Z."/>
            <person name="Inskeep W."/>
            <person name="Woyke T."/>
        </authorList>
    </citation>
    <scope>NUCLEOTIDE SEQUENCE [LARGE SCALE GENOMIC DNA]</scope>
    <source>
        <strain evidence="12 13">MK1</strain>
    </source>
</reference>
<dbReference type="EMBL" id="JH597761">
    <property type="protein sequence ID" value="EHP71025.1"/>
    <property type="molecule type" value="Genomic_DNA"/>
</dbReference>
<keyword evidence="10" id="KW-0234">DNA repair</keyword>
<dbReference type="OrthoDB" id="34330at2157"/>
<dbReference type="Pfam" id="PF01870">
    <property type="entry name" value="Hjc"/>
    <property type="match status" value="1"/>
</dbReference>
<evidence type="ECO:0000256" key="11">
    <source>
        <dbReference type="ARBA" id="ARBA00029354"/>
    </source>
</evidence>
<dbReference type="NCBIfam" id="NF040854">
    <property type="entry name" value="Hol_resolv_Hjc"/>
    <property type="match status" value="1"/>
</dbReference>
<proteinExistence type="predicted"/>
<dbReference type="InterPro" id="IPR011335">
    <property type="entry name" value="Restrct_endonuc-II-like"/>
</dbReference>
<dbReference type="AlphaFoldDB" id="H2C4K7"/>
<dbReference type="GO" id="GO:0046872">
    <property type="term" value="F:metal ion binding"/>
    <property type="evidence" value="ECO:0007669"/>
    <property type="project" value="UniProtKB-KW"/>
</dbReference>
<evidence type="ECO:0000256" key="7">
    <source>
        <dbReference type="ARBA" id="ARBA00022842"/>
    </source>
</evidence>
<dbReference type="InterPro" id="IPR002732">
    <property type="entry name" value="Hjc"/>
</dbReference>
<evidence type="ECO:0000256" key="5">
    <source>
        <dbReference type="ARBA" id="ARBA00022763"/>
    </source>
</evidence>
<dbReference type="SUPFAM" id="SSF52980">
    <property type="entry name" value="Restriction endonuclease-like"/>
    <property type="match status" value="1"/>
</dbReference>
<protein>
    <submittedName>
        <fullName evidence="12">Holliday junction resolvase</fullName>
    </submittedName>
</protein>
<accession>H2C4K7</accession>
<evidence type="ECO:0000256" key="2">
    <source>
        <dbReference type="ARBA" id="ARBA00022722"/>
    </source>
</evidence>
<keyword evidence="3" id="KW-0479">Metal-binding</keyword>
<dbReference type="PANTHER" id="PTHR39651">
    <property type="entry name" value="HOLLIDAY JUNCTION RESOLVASE HJC"/>
    <property type="match status" value="1"/>
</dbReference>
<dbReference type="Gene3D" id="3.40.1350.10">
    <property type="match status" value="1"/>
</dbReference>
<keyword evidence="5" id="KW-0227">DNA damage</keyword>
<keyword evidence="2" id="KW-0540">Nuclease</keyword>
<dbReference type="HOGENOM" id="CLU_1881165_0_0_2"/>
<dbReference type="GO" id="GO:0008821">
    <property type="term" value="F:crossover junction DNA endonuclease activity"/>
    <property type="evidence" value="ECO:0007669"/>
    <property type="project" value="UniProtKB-EC"/>
</dbReference>
<keyword evidence="7" id="KW-0460">Magnesium</keyword>
<evidence type="ECO:0000256" key="3">
    <source>
        <dbReference type="ARBA" id="ARBA00022723"/>
    </source>
</evidence>
<dbReference type="InterPro" id="IPR011856">
    <property type="entry name" value="tRNA_endonuc-like_dom_sf"/>
</dbReference>
<keyword evidence="13" id="KW-1185">Reference proteome</keyword>
<dbReference type="eggNOG" id="arCOG00919">
    <property type="taxonomic scope" value="Archaea"/>
</dbReference>
<dbReference type="GO" id="GO:0006310">
    <property type="term" value="P:DNA recombination"/>
    <property type="evidence" value="ECO:0007669"/>
    <property type="project" value="UniProtKB-KW"/>
</dbReference>
<dbReference type="Proteomes" id="UP000003980">
    <property type="component" value="Unassembled WGS sequence"/>
</dbReference>
<keyword evidence="6" id="KW-0378">Hydrolase</keyword>
<dbReference type="InterPro" id="IPR014428">
    <property type="entry name" value="Hjc_arc"/>
</dbReference>
<evidence type="ECO:0000256" key="9">
    <source>
        <dbReference type="ARBA" id="ARBA00023172"/>
    </source>
</evidence>
<sequence>MNKDVGRNAERELVSLLRSQGFRAVRIPTSNSSPNPLPDVFAVRSGFLYAFEVKSTWDPKIKVRKLQIEKLLGFLSMFPIPGGAYIAVKFKTFKEWRYVQVNSPQDTTVTRESSTLLEELLWPKPLISGSTLDTHVNDSLPEVTQ</sequence>
<keyword evidence="4" id="KW-0255">Endonuclease</keyword>
<name>H2C4K7_9CREN</name>
<evidence type="ECO:0000256" key="8">
    <source>
        <dbReference type="ARBA" id="ARBA00023125"/>
    </source>
</evidence>
<evidence type="ECO:0000256" key="4">
    <source>
        <dbReference type="ARBA" id="ARBA00022759"/>
    </source>
</evidence>
<evidence type="ECO:0000256" key="6">
    <source>
        <dbReference type="ARBA" id="ARBA00022801"/>
    </source>
</evidence>
<dbReference type="RefSeq" id="WP_009072083.1">
    <property type="nucleotide sequence ID" value="NZ_JH597761.1"/>
</dbReference>
<organism evidence="12 13">
    <name type="scientific">Metallosphaera yellowstonensis MK1</name>
    <dbReference type="NCBI Taxonomy" id="671065"/>
    <lineage>
        <taxon>Archaea</taxon>
        <taxon>Thermoproteota</taxon>
        <taxon>Thermoprotei</taxon>
        <taxon>Sulfolobales</taxon>
        <taxon>Sulfolobaceae</taxon>
        <taxon>Metallosphaera</taxon>
    </lineage>
</organism>
<evidence type="ECO:0000256" key="1">
    <source>
        <dbReference type="ARBA" id="ARBA00001946"/>
    </source>
</evidence>
<comment type="catalytic activity">
    <reaction evidence="11">
        <text>Endonucleolytic cleavage at a junction such as a reciprocal single-stranded crossover between two homologous DNA duplexes (Holliday junction).</text>
        <dbReference type="EC" id="3.1.21.10"/>
    </reaction>
</comment>
<evidence type="ECO:0000313" key="12">
    <source>
        <dbReference type="EMBL" id="EHP71025.1"/>
    </source>
</evidence>
<dbReference type="STRING" id="671065.MetMK1DRAFT_00015290"/>
<dbReference type="GO" id="GO:0003677">
    <property type="term" value="F:DNA binding"/>
    <property type="evidence" value="ECO:0007669"/>
    <property type="project" value="UniProtKB-KW"/>
</dbReference>
<gene>
    <name evidence="12" type="ORF">MetMK1DRAFT_00015290</name>
</gene>
<keyword evidence="8" id="KW-0238">DNA-binding</keyword>
<evidence type="ECO:0000256" key="10">
    <source>
        <dbReference type="ARBA" id="ARBA00023204"/>
    </source>
</evidence>
<keyword evidence="9" id="KW-0233">DNA recombination</keyword>
<comment type="cofactor">
    <cofactor evidence="1">
        <name>Mg(2+)</name>
        <dbReference type="ChEBI" id="CHEBI:18420"/>
    </cofactor>
</comment>